<dbReference type="SUPFAM" id="SSF75005">
    <property type="entry name" value="Arabinanase/levansucrase/invertase"/>
    <property type="match status" value="1"/>
</dbReference>
<evidence type="ECO:0000256" key="1">
    <source>
        <dbReference type="ARBA" id="ARBA00009902"/>
    </source>
</evidence>
<dbReference type="GO" id="GO:0004553">
    <property type="term" value="F:hydrolase activity, hydrolyzing O-glycosyl compounds"/>
    <property type="evidence" value="ECO:0007669"/>
    <property type="project" value="InterPro"/>
</dbReference>
<dbReference type="PANTHER" id="PTHR31953">
    <property type="entry name" value="BETA-FRUCTOFURANOSIDASE, INSOLUBLE ISOENZYME CWINV1-RELATED"/>
    <property type="match status" value="1"/>
</dbReference>
<dbReference type="GO" id="GO:0005975">
    <property type="term" value="P:carbohydrate metabolic process"/>
    <property type="evidence" value="ECO:0007669"/>
    <property type="project" value="InterPro"/>
</dbReference>
<dbReference type="Proteomes" id="UP001454036">
    <property type="component" value="Unassembled WGS sequence"/>
</dbReference>
<comment type="similarity">
    <text evidence="1 4">Belongs to the glycosyl hydrolase 32 family.</text>
</comment>
<dbReference type="Gene3D" id="2.60.120.560">
    <property type="entry name" value="Exo-inulinase, domain 1"/>
    <property type="match status" value="1"/>
</dbReference>
<evidence type="ECO:0000256" key="4">
    <source>
        <dbReference type="RuleBase" id="RU362110"/>
    </source>
</evidence>
<dbReference type="Pfam" id="PF08244">
    <property type="entry name" value="Glyco_hydro_32C"/>
    <property type="match status" value="1"/>
</dbReference>
<evidence type="ECO:0000259" key="5">
    <source>
        <dbReference type="Pfam" id="PF00251"/>
    </source>
</evidence>
<dbReference type="InterPro" id="IPR013320">
    <property type="entry name" value="ConA-like_dom_sf"/>
</dbReference>
<dbReference type="Gene3D" id="2.115.10.20">
    <property type="entry name" value="Glycosyl hydrolase domain, family 43"/>
    <property type="match status" value="1"/>
</dbReference>
<dbReference type="CDD" id="cd18624">
    <property type="entry name" value="GH32_Fruct1-like"/>
    <property type="match status" value="1"/>
</dbReference>
<name>A0AAV3PT40_LITER</name>
<evidence type="ECO:0000313" key="7">
    <source>
        <dbReference type="EMBL" id="GAA0154082.1"/>
    </source>
</evidence>
<dbReference type="SUPFAM" id="SSF49899">
    <property type="entry name" value="Concanavalin A-like lectins/glucanases"/>
    <property type="match status" value="1"/>
</dbReference>
<organism evidence="7 8">
    <name type="scientific">Lithospermum erythrorhizon</name>
    <name type="common">Purple gromwell</name>
    <name type="synonym">Lithospermum officinale var. erythrorhizon</name>
    <dbReference type="NCBI Taxonomy" id="34254"/>
    <lineage>
        <taxon>Eukaryota</taxon>
        <taxon>Viridiplantae</taxon>
        <taxon>Streptophyta</taxon>
        <taxon>Embryophyta</taxon>
        <taxon>Tracheophyta</taxon>
        <taxon>Spermatophyta</taxon>
        <taxon>Magnoliopsida</taxon>
        <taxon>eudicotyledons</taxon>
        <taxon>Gunneridae</taxon>
        <taxon>Pentapetalae</taxon>
        <taxon>asterids</taxon>
        <taxon>lamiids</taxon>
        <taxon>Boraginales</taxon>
        <taxon>Boraginaceae</taxon>
        <taxon>Boraginoideae</taxon>
        <taxon>Lithospermeae</taxon>
        <taxon>Lithospermum</taxon>
    </lineage>
</organism>
<proteinExistence type="inferred from homology"/>
<evidence type="ECO:0000256" key="2">
    <source>
        <dbReference type="ARBA" id="ARBA00022801"/>
    </source>
</evidence>
<reference evidence="7 8" key="1">
    <citation type="submission" date="2024-01" db="EMBL/GenBank/DDBJ databases">
        <title>The complete chloroplast genome sequence of Lithospermum erythrorhizon: insights into the phylogenetic relationship among Boraginaceae species and the maternal lineages of purple gromwells.</title>
        <authorList>
            <person name="Okada T."/>
            <person name="Watanabe K."/>
        </authorList>
    </citation>
    <scope>NUCLEOTIDE SEQUENCE [LARGE SCALE GENOMIC DNA]</scope>
</reference>
<sequence length="514" mass="58475">MVYKGLYHFFYQFNPDGPDFSATNIVWGHSTSQDLINWTPHEPALRPSARDADINGCFSGSATILPNGKPTLLYSGVDSRKNQVQNVAFPKNISDPYLKQWVKLPQNPLIKPTPKNRIDTSSFRDPTTAWLDESDGHWRTVIGSKIKDKGVAVLYKSKDFIHWNISNRLFHSRDRVGMCECPDFYPVSTTSEIGLDTSKLTGFGIKIIFKLSLQDTAHDYYTIGGYDRRKDVYTPDKGSVDNDSGLRYDYGKFYASKSFYDSEKRRRILWAWINESLPQQEYIKQGWSGIQAIPRTIWLDKSGKQLVLWPVEEIESLRTNEVRWQSKLMRGGSMHEIEGVTAAQADVDITFEVSNLEEAEPLLDSNRTNPQLLCTKMDASNRGGIGPFGLKVLASKDLQEYTSVFFIIFRGKDKYLVLMCSDQTRSSLNKKTEKTSYGAFVDVDPLHEKLSLRSLIDHSVVESFGMKGKTCITSRVYPMNAMGSEAHMFVFNNGKRSVKILELKAWSMRKAHIN</sequence>
<keyword evidence="3 4" id="KW-0326">Glycosidase</keyword>
<keyword evidence="8" id="KW-1185">Reference proteome</keyword>
<dbReference type="InterPro" id="IPR013189">
    <property type="entry name" value="Glyco_hydro_32_C"/>
</dbReference>
<keyword evidence="2 4" id="KW-0378">Hydrolase</keyword>
<dbReference type="Pfam" id="PF00251">
    <property type="entry name" value="Glyco_hydro_32N"/>
    <property type="match status" value="1"/>
</dbReference>
<comment type="caution">
    <text evidence="7">The sequence shown here is derived from an EMBL/GenBank/DDBJ whole genome shotgun (WGS) entry which is preliminary data.</text>
</comment>
<evidence type="ECO:0000313" key="8">
    <source>
        <dbReference type="Proteomes" id="UP001454036"/>
    </source>
</evidence>
<dbReference type="InterPro" id="IPR013148">
    <property type="entry name" value="Glyco_hydro_32_N"/>
</dbReference>
<dbReference type="SMART" id="SM00640">
    <property type="entry name" value="Glyco_32"/>
    <property type="match status" value="1"/>
</dbReference>
<dbReference type="InterPro" id="IPR001362">
    <property type="entry name" value="Glyco_hydro_32"/>
</dbReference>
<evidence type="ECO:0000256" key="3">
    <source>
        <dbReference type="ARBA" id="ARBA00023295"/>
    </source>
</evidence>
<protein>
    <submittedName>
        <fullName evidence="7">Uncharacterized protein</fullName>
    </submittedName>
</protein>
<dbReference type="AlphaFoldDB" id="A0AAV3PT40"/>
<feature type="domain" description="Glycosyl hydrolase family 32 C-terminal" evidence="6">
    <location>
        <begin position="313"/>
        <end position="507"/>
    </location>
</feature>
<dbReference type="EMBL" id="BAABME010002314">
    <property type="protein sequence ID" value="GAA0154082.1"/>
    <property type="molecule type" value="Genomic_DNA"/>
</dbReference>
<accession>A0AAV3PT40</accession>
<gene>
    <name evidence="7" type="ORF">LIER_12167</name>
</gene>
<dbReference type="InterPro" id="IPR023296">
    <property type="entry name" value="Glyco_hydro_beta-prop_sf"/>
</dbReference>
<dbReference type="InterPro" id="IPR050551">
    <property type="entry name" value="Fructan_Metab_Enzymes"/>
</dbReference>
<evidence type="ECO:0000259" key="6">
    <source>
        <dbReference type="Pfam" id="PF08244"/>
    </source>
</evidence>
<dbReference type="FunFam" id="2.60.120.560:FF:000002">
    <property type="entry name" value="Beta-fructofuranosidase, insoluble isoenzyme CWINV1"/>
    <property type="match status" value="1"/>
</dbReference>
<feature type="domain" description="Glycosyl hydrolase family 32 N-terminal" evidence="5">
    <location>
        <begin position="1"/>
        <end position="310"/>
    </location>
</feature>